<sequence>MNKLSKCLMLLGLGGILSHPIYAQELTEECGSKMSPAQEQIFLSTLKSRQQFTVDFTQKSQRSLPVQHHIIRRSNGTGGLDPAEIPNLMNELNTYYANANIDFYECSSVNFIDDDTYYDFQTSQESALASAHEVPNVINIYYANTVMSGSSSYCGYAYYPGGPDRILMKNSCALNGSTLIHEVGHFFSLRHTHGGTPNELVDGSNCATEGDYICDTPADPNLSGKVNTACQYTANEQDANGDTYVPDENNIMSYSRKSCRNVLTTGQYNSVAYSALNQRQNLGCNQGGGNCVATVSNFPYSEGFEASLGAWTNASGDDFDWTRRTGSTPSTATGPSSAKEGNYYIYTESSSPNYPSKTAIFESPCFDLTSVASPEFRFSYHMYGSAMGTLRIDVSSDGGANWTTGVLTKSGNQGNVWLDASVDLSSFKSNQVKIRLHVSTGSSYTSDVAIDYIAVGAKSACPVTVTNFMYRETFSFNNIGLWSQSTSDDTDWKVHSNGTPTVGTGPSSASHGSYYVYIESSYPTPAYAKAIIESPCFDVSNMSSPELRFDYHMYGANMGTLAVQVSEDGGQTWSYNVWYKSGDQSNGPQISYLDRIGEVIDPGFTPDYELALTHQEPWIEGVVDLGRYASSSLKVRFVGTTGSGVTSDMALDNIRVQSAPCTKTEEVFPYYENFETNIHGWTQETNDDISWTARQGSTPSSSTGPSAASSGLKYMYVEASGQYNKTAGFVSPCFDLEPMIRTSRGWEDALMPFDLVISFDYHMYGSTMGNLKMQISDDGGNSWVDKWSRSGNQGNYWRKQSITIYQYTNSNIRVRFMATTGSGYYSDIAIDNFAISAPINITLTEPAIDAGIENTTIKLYPNPSKGISTLNFGDYDSNAEIKVYNALGKLVHETIKQEGEYEKQLKLDHLPPGYYLVVISGDGLDVPPKKMIIN</sequence>
<dbReference type="EMBL" id="VORB01000002">
    <property type="protein sequence ID" value="TXC82111.1"/>
    <property type="molecule type" value="Genomic_DNA"/>
</dbReference>
<dbReference type="Pfam" id="PF05572">
    <property type="entry name" value="Peptidase_M43"/>
    <property type="match status" value="1"/>
</dbReference>
<dbReference type="OrthoDB" id="6278496at2"/>
<keyword evidence="1 2" id="KW-0732">Signal</keyword>
<feature type="domain" description="MAM" evidence="3">
    <location>
        <begin position="673"/>
        <end position="836"/>
    </location>
</feature>
<dbReference type="PANTHER" id="PTHR23282">
    <property type="entry name" value="APICAL ENDOSOMAL GLYCOPROTEIN PRECURSOR"/>
    <property type="match status" value="1"/>
</dbReference>
<proteinExistence type="predicted"/>
<dbReference type="InterPro" id="IPR024079">
    <property type="entry name" value="MetalloPept_cat_dom_sf"/>
</dbReference>
<dbReference type="InterPro" id="IPR026444">
    <property type="entry name" value="Secre_tail"/>
</dbReference>
<dbReference type="AlphaFoldDB" id="A0A5C6VBP9"/>
<dbReference type="Pfam" id="PF18962">
    <property type="entry name" value="Por_Secre_tail"/>
    <property type="match status" value="1"/>
</dbReference>
<dbReference type="InterPro" id="IPR008754">
    <property type="entry name" value="Peptidase_M43"/>
</dbReference>
<comment type="caution">
    <text evidence="4">The sequence shown here is derived from an EMBL/GenBank/DDBJ whole genome shotgun (WGS) entry which is preliminary data.</text>
</comment>
<feature type="domain" description="MAM" evidence="3">
    <location>
        <begin position="470"/>
        <end position="663"/>
    </location>
</feature>
<dbReference type="SUPFAM" id="SSF55486">
    <property type="entry name" value="Metalloproteases ('zincins'), catalytic domain"/>
    <property type="match status" value="1"/>
</dbReference>
<keyword evidence="5" id="KW-1185">Reference proteome</keyword>
<gene>
    <name evidence="4" type="ORF">FRX97_03180</name>
</gene>
<dbReference type="PANTHER" id="PTHR23282:SF101">
    <property type="entry name" value="MAM DOMAIN-CONTAINING PROTEIN"/>
    <property type="match status" value="1"/>
</dbReference>
<feature type="signal peptide" evidence="2">
    <location>
        <begin position="1"/>
        <end position="23"/>
    </location>
</feature>
<dbReference type="GO" id="GO:0016020">
    <property type="term" value="C:membrane"/>
    <property type="evidence" value="ECO:0007669"/>
    <property type="project" value="InterPro"/>
</dbReference>
<evidence type="ECO:0000313" key="4">
    <source>
        <dbReference type="EMBL" id="TXC82111.1"/>
    </source>
</evidence>
<reference evidence="4 5" key="1">
    <citation type="submission" date="2019-08" db="EMBL/GenBank/DDBJ databases">
        <title>Genome of Luteibaculum oceani JCM 18817.</title>
        <authorList>
            <person name="Bowman J.P."/>
        </authorList>
    </citation>
    <scope>NUCLEOTIDE SEQUENCE [LARGE SCALE GENOMIC DNA]</scope>
    <source>
        <strain evidence="4 5">JCM 18817</strain>
    </source>
</reference>
<protein>
    <submittedName>
        <fullName evidence="4">T9SS type A sorting domain-containing protein</fullName>
    </submittedName>
</protein>
<dbReference type="SMART" id="SM00137">
    <property type="entry name" value="MAM"/>
    <property type="match status" value="3"/>
</dbReference>
<dbReference type="GO" id="GO:0004553">
    <property type="term" value="F:hydrolase activity, hydrolyzing O-glycosyl compounds"/>
    <property type="evidence" value="ECO:0007669"/>
    <property type="project" value="UniProtKB-ARBA"/>
</dbReference>
<name>A0A5C6VBP9_9FLAO</name>
<dbReference type="GO" id="GO:0005975">
    <property type="term" value="P:carbohydrate metabolic process"/>
    <property type="evidence" value="ECO:0007669"/>
    <property type="project" value="UniProtKB-ARBA"/>
</dbReference>
<evidence type="ECO:0000256" key="2">
    <source>
        <dbReference type="SAM" id="SignalP"/>
    </source>
</evidence>
<dbReference type="Proteomes" id="UP000321168">
    <property type="component" value="Unassembled WGS sequence"/>
</dbReference>
<dbReference type="CDD" id="cd06263">
    <property type="entry name" value="MAM"/>
    <property type="match status" value="3"/>
</dbReference>
<dbReference type="NCBIfam" id="TIGR04183">
    <property type="entry name" value="Por_Secre_tail"/>
    <property type="match status" value="1"/>
</dbReference>
<dbReference type="GO" id="GO:0008237">
    <property type="term" value="F:metallopeptidase activity"/>
    <property type="evidence" value="ECO:0007669"/>
    <property type="project" value="InterPro"/>
</dbReference>
<dbReference type="Pfam" id="PF00629">
    <property type="entry name" value="MAM"/>
    <property type="match status" value="3"/>
</dbReference>
<evidence type="ECO:0000313" key="5">
    <source>
        <dbReference type="Proteomes" id="UP000321168"/>
    </source>
</evidence>
<dbReference type="SUPFAM" id="SSF49899">
    <property type="entry name" value="Concanavalin A-like lectins/glucanases"/>
    <property type="match status" value="3"/>
</dbReference>
<dbReference type="Gene3D" id="2.60.120.200">
    <property type="match status" value="3"/>
</dbReference>
<feature type="chain" id="PRO_5022799544" evidence="2">
    <location>
        <begin position="24"/>
        <end position="934"/>
    </location>
</feature>
<evidence type="ECO:0000259" key="3">
    <source>
        <dbReference type="PROSITE" id="PS50060"/>
    </source>
</evidence>
<dbReference type="RefSeq" id="WP_147013315.1">
    <property type="nucleotide sequence ID" value="NZ_VORB01000002.1"/>
</dbReference>
<feature type="domain" description="MAM" evidence="3">
    <location>
        <begin position="300"/>
        <end position="463"/>
    </location>
</feature>
<dbReference type="InterPro" id="IPR000998">
    <property type="entry name" value="MAM_dom"/>
</dbReference>
<dbReference type="InterPro" id="IPR013320">
    <property type="entry name" value="ConA-like_dom_sf"/>
</dbReference>
<dbReference type="PROSITE" id="PS50060">
    <property type="entry name" value="MAM_2"/>
    <property type="match status" value="3"/>
</dbReference>
<dbReference type="InterPro" id="IPR051560">
    <property type="entry name" value="MAM_domain-containing"/>
</dbReference>
<evidence type="ECO:0000256" key="1">
    <source>
        <dbReference type="ARBA" id="ARBA00022729"/>
    </source>
</evidence>
<accession>A0A5C6VBP9</accession>
<dbReference type="Gene3D" id="3.40.390.10">
    <property type="entry name" value="Collagenase (Catalytic Domain)"/>
    <property type="match status" value="1"/>
</dbReference>
<organism evidence="4 5">
    <name type="scientific">Luteibaculum oceani</name>
    <dbReference type="NCBI Taxonomy" id="1294296"/>
    <lineage>
        <taxon>Bacteria</taxon>
        <taxon>Pseudomonadati</taxon>
        <taxon>Bacteroidota</taxon>
        <taxon>Flavobacteriia</taxon>
        <taxon>Flavobacteriales</taxon>
        <taxon>Luteibaculaceae</taxon>
        <taxon>Luteibaculum</taxon>
    </lineage>
</organism>